<dbReference type="Gene3D" id="3.90.980.10">
    <property type="entry name" value="DNA primase, catalytic core, N-terminal domain"/>
    <property type="match status" value="1"/>
</dbReference>
<dbReference type="InterPro" id="IPR030846">
    <property type="entry name" value="DnaG_bac"/>
</dbReference>
<keyword evidence="10 12" id="KW-0238">DNA-binding</keyword>
<keyword evidence="1 12" id="KW-0240">DNA-directed RNA polymerase</keyword>
<evidence type="ECO:0000256" key="3">
    <source>
        <dbReference type="ARBA" id="ARBA00022679"/>
    </source>
</evidence>
<keyword evidence="7 12" id="KW-0863">Zinc-finger</keyword>
<dbReference type="Pfam" id="PF10410">
    <property type="entry name" value="DnaB_bind"/>
    <property type="match status" value="1"/>
</dbReference>
<comment type="similarity">
    <text evidence="12">Belongs to the DnaG primase family.</text>
</comment>
<dbReference type="GO" id="GO:0003899">
    <property type="term" value="F:DNA-directed RNA polymerase activity"/>
    <property type="evidence" value="ECO:0007669"/>
    <property type="project" value="UniProtKB-UniRule"/>
</dbReference>
<keyword evidence="2 12" id="KW-0639">Primosome</keyword>
<feature type="domain" description="Toprim" evidence="14">
    <location>
        <begin position="349"/>
        <end position="431"/>
    </location>
</feature>
<evidence type="ECO:0000256" key="10">
    <source>
        <dbReference type="ARBA" id="ARBA00023125"/>
    </source>
</evidence>
<keyword evidence="4 12" id="KW-0548">Nucleotidyltransferase</keyword>
<keyword evidence="16" id="KW-1185">Reference proteome</keyword>
<dbReference type="GO" id="GO:0003677">
    <property type="term" value="F:DNA binding"/>
    <property type="evidence" value="ECO:0007669"/>
    <property type="project" value="UniProtKB-KW"/>
</dbReference>
<dbReference type="SUPFAM" id="SSF56731">
    <property type="entry name" value="DNA primase core"/>
    <property type="match status" value="1"/>
</dbReference>
<evidence type="ECO:0000256" key="8">
    <source>
        <dbReference type="ARBA" id="ARBA00022833"/>
    </source>
</evidence>
<gene>
    <name evidence="12" type="primary">dnaG</name>
    <name evidence="15" type="ORF">SAMN05421749_10970</name>
</gene>
<evidence type="ECO:0000256" key="11">
    <source>
        <dbReference type="ARBA" id="ARBA00023163"/>
    </source>
</evidence>
<comment type="cofactor">
    <cofactor evidence="12">
        <name>Zn(2+)</name>
        <dbReference type="ChEBI" id="CHEBI:29105"/>
    </cofactor>
    <text evidence="12">Binds 1 zinc ion per monomer.</text>
</comment>
<dbReference type="GO" id="GO:0000428">
    <property type="term" value="C:DNA-directed RNA polymerase complex"/>
    <property type="evidence" value="ECO:0007669"/>
    <property type="project" value="UniProtKB-KW"/>
</dbReference>
<dbReference type="InterPro" id="IPR037068">
    <property type="entry name" value="DNA_primase_core_N_sf"/>
</dbReference>
<evidence type="ECO:0000256" key="13">
    <source>
        <dbReference type="SAM" id="MobiDB-lite"/>
    </source>
</evidence>
<feature type="region of interest" description="Disordered" evidence="13">
    <location>
        <begin position="111"/>
        <end position="173"/>
    </location>
</feature>
<evidence type="ECO:0000256" key="2">
    <source>
        <dbReference type="ARBA" id="ARBA00022515"/>
    </source>
</evidence>
<evidence type="ECO:0000259" key="14">
    <source>
        <dbReference type="PROSITE" id="PS50880"/>
    </source>
</evidence>
<dbReference type="InterPro" id="IPR019475">
    <property type="entry name" value="DNA_primase_DnaB-bd"/>
</dbReference>
<dbReference type="Proteomes" id="UP000242317">
    <property type="component" value="Unassembled WGS sequence"/>
</dbReference>
<evidence type="ECO:0000256" key="6">
    <source>
        <dbReference type="ARBA" id="ARBA00022723"/>
    </source>
</evidence>
<dbReference type="PANTHER" id="PTHR30313">
    <property type="entry name" value="DNA PRIMASE"/>
    <property type="match status" value="1"/>
</dbReference>
<keyword evidence="6 12" id="KW-0479">Metal-binding</keyword>
<dbReference type="InterPro" id="IPR006171">
    <property type="entry name" value="TOPRIM_dom"/>
</dbReference>
<evidence type="ECO:0000256" key="4">
    <source>
        <dbReference type="ARBA" id="ARBA00022695"/>
    </source>
</evidence>
<comment type="subunit">
    <text evidence="12">Monomer. Interacts with DnaB.</text>
</comment>
<accession>A0A1G6NCE2</accession>
<dbReference type="Pfam" id="PF01807">
    <property type="entry name" value="Zn_ribbon_DnaG"/>
    <property type="match status" value="1"/>
</dbReference>
<keyword evidence="11 12" id="KW-0804">Transcription</keyword>
<dbReference type="InterPro" id="IPR050219">
    <property type="entry name" value="DnaG_primase"/>
</dbReference>
<dbReference type="Gene3D" id="3.40.1360.10">
    <property type="match status" value="1"/>
</dbReference>
<evidence type="ECO:0000256" key="1">
    <source>
        <dbReference type="ARBA" id="ARBA00022478"/>
    </source>
</evidence>
<comment type="catalytic activity">
    <reaction evidence="12">
        <text>ssDNA + n NTP = ssDNA/pppN(pN)n-1 hybrid + (n-1) diphosphate.</text>
        <dbReference type="EC" id="2.7.7.101"/>
    </reaction>
</comment>
<organism evidence="15 16">
    <name type="scientific">Acinetobacter marinus</name>
    <dbReference type="NCBI Taxonomy" id="281375"/>
    <lineage>
        <taxon>Bacteria</taxon>
        <taxon>Pseudomonadati</taxon>
        <taxon>Pseudomonadota</taxon>
        <taxon>Gammaproteobacteria</taxon>
        <taxon>Moraxellales</taxon>
        <taxon>Moraxellaceae</taxon>
        <taxon>Acinetobacter</taxon>
    </lineage>
</organism>
<evidence type="ECO:0000313" key="15">
    <source>
        <dbReference type="EMBL" id="SDC65549.1"/>
    </source>
</evidence>
<reference evidence="16" key="1">
    <citation type="submission" date="2016-09" db="EMBL/GenBank/DDBJ databases">
        <authorList>
            <person name="Varghese N."/>
            <person name="Submissions S."/>
        </authorList>
    </citation>
    <scope>NUCLEOTIDE SEQUENCE [LARGE SCALE GENOMIC DNA]</scope>
    <source>
        <strain evidence="16">ANC 3699</strain>
    </source>
</reference>
<dbReference type="GO" id="GO:0006269">
    <property type="term" value="P:DNA replication, synthesis of primer"/>
    <property type="evidence" value="ECO:0007669"/>
    <property type="project" value="UniProtKB-UniRule"/>
</dbReference>
<dbReference type="HAMAP" id="MF_00974">
    <property type="entry name" value="DNA_primase_DnaG"/>
    <property type="match status" value="1"/>
</dbReference>
<feature type="compositionally biased region" description="Low complexity" evidence="13">
    <location>
        <begin position="111"/>
        <end position="146"/>
    </location>
</feature>
<dbReference type="Pfam" id="PF13155">
    <property type="entry name" value="Toprim_2"/>
    <property type="match status" value="1"/>
</dbReference>
<dbReference type="SMART" id="SM00493">
    <property type="entry name" value="TOPRIM"/>
    <property type="match status" value="1"/>
</dbReference>
<dbReference type="GO" id="GO:0008270">
    <property type="term" value="F:zinc ion binding"/>
    <property type="evidence" value="ECO:0007669"/>
    <property type="project" value="UniProtKB-UniRule"/>
</dbReference>
<evidence type="ECO:0000256" key="7">
    <source>
        <dbReference type="ARBA" id="ARBA00022771"/>
    </source>
</evidence>
<dbReference type="SMART" id="SM00400">
    <property type="entry name" value="ZnF_CHCC"/>
    <property type="match status" value="1"/>
</dbReference>
<name>A0A1G6NCE2_9GAMM</name>
<evidence type="ECO:0000256" key="9">
    <source>
        <dbReference type="ARBA" id="ARBA00022842"/>
    </source>
</evidence>
<dbReference type="PANTHER" id="PTHR30313:SF2">
    <property type="entry name" value="DNA PRIMASE"/>
    <property type="match status" value="1"/>
</dbReference>
<keyword evidence="5 12" id="KW-0235">DNA replication</keyword>
<keyword evidence="9" id="KW-0460">Magnesium</keyword>
<proteinExistence type="inferred from homology"/>
<dbReference type="EC" id="2.7.7.101" evidence="12"/>
<dbReference type="Gene3D" id="1.20.50.20">
    <property type="entry name" value="DnaG, RNA polymerase domain, helical bundle"/>
    <property type="match status" value="1"/>
</dbReference>
<evidence type="ECO:0000256" key="5">
    <source>
        <dbReference type="ARBA" id="ARBA00022705"/>
    </source>
</evidence>
<comment type="function">
    <text evidence="12">RNA polymerase that catalyzes the synthesis of short RNA molecules used as primers for DNA polymerase during DNA replication.</text>
</comment>
<dbReference type="InterPro" id="IPR002694">
    <property type="entry name" value="Znf_CHC2"/>
</dbReference>
<dbReference type="GO" id="GO:1990077">
    <property type="term" value="C:primosome complex"/>
    <property type="evidence" value="ECO:0007669"/>
    <property type="project" value="UniProtKB-KW"/>
</dbReference>
<dbReference type="Gene3D" id="3.90.580.10">
    <property type="entry name" value="Zinc finger, CHC2-type domain"/>
    <property type="match status" value="1"/>
</dbReference>
<dbReference type="RefSeq" id="WP_092621078.1">
    <property type="nucleotide sequence ID" value="NZ_FMYK01000009.1"/>
</dbReference>
<dbReference type="FunFam" id="3.90.580.10:FF:000001">
    <property type="entry name" value="DNA primase"/>
    <property type="match status" value="1"/>
</dbReference>
<dbReference type="InterPro" id="IPR036977">
    <property type="entry name" value="DNA_primase_Znf_CHC2"/>
</dbReference>
<dbReference type="FunFam" id="3.40.1360.10:FF:000002">
    <property type="entry name" value="DNA primase"/>
    <property type="match status" value="1"/>
</dbReference>
<comment type="domain">
    <text evidence="12">Contains an N-terminal zinc-binding domain, a central core domain that contains the primase activity, and a C-terminal DnaB-binding domain.</text>
</comment>
<dbReference type="InterPro" id="IPR013264">
    <property type="entry name" value="DNAG_N"/>
</dbReference>
<dbReference type="AlphaFoldDB" id="A0A1G6NCE2"/>
<dbReference type="OrthoDB" id="9803773at2"/>
<sequence>MAIPQHTIDQILDRTDIVELINQRVKLKKSGRTYSGCCPFHQEKTPSFHVYRDKAYYHCFGCQANGNAIKFLMEIDNRPFIDVIKDLAQHAGIELPKDNFSAKSATYKRQAVPAKATPAKVAKNTAQPSAQAINPNQPNNAQTNSQGNQQSHPQGEDQHSPQAFDSYPEDQYSDFQDSSFQDQAFDQFSAEGFFYPDDVHFGMPEAAQEASLYDLLENVASYYQQQLKHAPHAQNYFQNRGLSQETQDNWRLGYAPSDWQHLEHAFPQDIDGLKLIGLVRESDQGKQFDLLRDRVIFPIRDSKGRVVGFGGRALNDEIKPKYINSPDSEVFHKNQLLYGLYEGRKAKAEKWLMVEGYMDVIALHQSGIHGAVATLGTASNAEHLNMLFRQNHSLTLAFDGDNAGQKAAWRTLEIALPLLEDGRQLHFFILPDQHDPDSLIQAIGQEAFLEKLEQAPLLSDFLYAQLTQRFDITSPEGKGQVMGELRQLSQQLPNGSYKYLLSQSFKDRLGFGRRDHQASSNDLNLSFGGIDHSQLLLVLLLHFPKLYSEFETLRALLPEQSLIKHFLDTLDQIEEQLPQDVEACRMFVLGACSHLHPQLLPLLNKIQLSQLGMDHPEDIHQHAEDLHHRLQVDFLRKKLKQPASIKEIHNLKQQLNDAYKRLSSSEIRVAL</sequence>
<dbReference type="EMBL" id="FMYK01000009">
    <property type="protein sequence ID" value="SDC65549.1"/>
    <property type="molecule type" value="Genomic_DNA"/>
</dbReference>
<dbReference type="SUPFAM" id="SSF57783">
    <property type="entry name" value="Zinc beta-ribbon"/>
    <property type="match status" value="1"/>
</dbReference>
<dbReference type="Pfam" id="PF08275">
    <property type="entry name" value="DNAG_N"/>
    <property type="match status" value="1"/>
</dbReference>
<dbReference type="CDD" id="cd03364">
    <property type="entry name" value="TOPRIM_DnaG_primases"/>
    <property type="match status" value="1"/>
</dbReference>
<keyword evidence="8 12" id="KW-0862">Zinc</keyword>
<keyword evidence="3 12" id="KW-0808">Transferase</keyword>
<dbReference type="GO" id="GO:0005737">
    <property type="term" value="C:cytoplasm"/>
    <property type="evidence" value="ECO:0007669"/>
    <property type="project" value="TreeGrafter"/>
</dbReference>
<evidence type="ECO:0000256" key="12">
    <source>
        <dbReference type="HAMAP-Rule" id="MF_00974"/>
    </source>
</evidence>
<dbReference type="InterPro" id="IPR034151">
    <property type="entry name" value="TOPRIM_DnaG_bac"/>
</dbReference>
<feature type="zinc finger region" description="CHC2-type" evidence="12">
    <location>
        <begin position="38"/>
        <end position="62"/>
    </location>
</feature>
<dbReference type="PROSITE" id="PS50880">
    <property type="entry name" value="TOPRIM"/>
    <property type="match status" value="1"/>
</dbReference>
<evidence type="ECO:0000313" key="16">
    <source>
        <dbReference type="Proteomes" id="UP000242317"/>
    </source>
</evidence>
<protein>
    <recommendedName>
        <fullName evidence="12">DNA primase</fullName>
        <ecNumber evidence="12">2.7.7.101</ecNumber>
    </recommendedName>
</protein>